<sequence length="59" mass="6656">MSSWLSSIYVFESPLVAMKIFGSQFLCWGCLLHVQWRQTLGSVLSENREPSMGASIRSC</sequence>
<reference evidence="1" key="1">
    <citation type="submission" date="2018-02" db="EMBL/GenBank/DDBJ databases">
        <title>Rhizophora mucronata_Transcriptome.</title>
        <authorList>
            <person name="Meera S.P."/>
            <person name="Sreeshan A."/>
            <person name="Augustine A."/>
        </authorList>
    </citation>
    <scope>NUCLEOTIDE SEQUENCE</scope>
    <source>
        <tissue evidence="1">Leaf</tissue>
    </source>
</reference>
<dbReference type="EMBL" id="GGEC01042595">
    <property type="protein sequence ID" value="MBX23079.1"/>
    <property type="molecule type" value="Transcribed_RNA"/>
</dbReference>
<accession>A0A2P2LYP2</accession>
<protein>
    <submittedName>
        <fullName evidence="1">Uncharacterized protein</fullName>
    </submittedName>
</protein>
<name>A0A2P2LYP2_RHIMU</name>
<evidence type="ECO:0000313" key="1">
    <source>
        <dbReference type="EMBL" id="MBX23079.1"/>
    </source>
</evidence>
<proteinExistence type="predicted"/>
<organism evidence="1">
    <name type="scientific">Rhizophora mucronata</name>
    <name type="common">Asiatic mangrove</name>
    <dbReference type="NCBI Taxonomy" id="61149"/>
    <lineage>
        <taxon>Eukaryota</taxon>
        <taxon>Viridiplantae</taxon>
        <taxon>Streptophyta</taxon>
        <taxon>Embryophyta</taxon>
        <taxon>Tracheophyta</taxon>
        <taxon>Spermatophyta</taxon>
        <taxon>Magnoliopsida</taxon>
        <taxon>eudicotyledons</taxon>
        <taxon>Gunneridae</taxon>
        <taxon>Pentapetalae</taxon>
        <taxon>rosids</taxon>
        <taxon>fabids</taxon>
        <taxon>Malpighiales</taxon>
        <taxon>Rhizophoraceae</taxon>
        <taxon>Rhizophora</taxon>
    </lineage>
</organism>
<dbReference type="AlphaFoldDB" id="A0A2P2LYP2"/>